<comment type="caution">
    <text evidence="1">The sequence shown here is derived from an EMBL/GenBank/DDBJ whole genome shotgun (WGS) entry which is preliminary data.</text>
</comment>
<evidence type="ECO:0000313" key="2">
    <source>
        <dbReference type="Proteomes" id="UP001066276"/>
    </source>
</evidence>
<accession>A0AAV7X2C2</accession>
<reference evidence="1" key="1">
    <citation type="journal article" date="2022" name="bioRxiv">
        <title>Sequencing and chromosome-scale assembly of the giantPleurodeles waltlgenome.</title>
        <authorList>
            <person name="Brown T."/>
            <person name="Elewa A."/>
            <person name="Iarovenko S."/>
            <person name="Subramanian E."/>
            <person name="Araus A.J."/>
            <person name="Petzold A."/>
            <person name="Susuki M."/>
            <person name="Suzuki K.-i.T."/>
            <person name="Hayashi T."/>
            <person name="Toyoda A."/>
            <person name="Oliveira C."/>
            <person name="Osipova E."/>
            <person name="Leigh N.D."/>
            <person name="Simon A."/>
            <person name="Yun M.H."/>
        </authorList>
    </citation>
    <scope>NUCLEOTIDE SEQUENCE</scope>
    <source>
        <strain evidence="1">20211129_DDA</strain>
        <tissue evidence="1">Liver</tissue>
    </source>
</reference>
<gene>
    <name evidence="1" type="ORF">NDU88_005995</name>
</gene>
<name>A0AAV7X2C2_PLEWA</name>
<evidence type="ECO:0000313" key="1">
    <source>
        <dbReference type="EMBL" id="KAJ1218415.1"/>
    </source>
</evidence>
<dbReference type="AlphaFoldDB" id="A0AAV7X2C2"/>
<protein>
    <submittedName>
        <fullName evidence="1">Uncharacterized protein</fullName>
    </submittedName>
</protein>
<dbReference type="Proteomes" id="UP001066276">
    <property type="component" value="Chromosome 1_1"/>
</dbReference>
<sequence length="135" mass="14446">MQACGARPPFSPSCGSSGLDEVPLLPGVSGSTQATTLKAALVRSATSRRHNFVPTRKYYATTGSIEGSIWVSRPPAGSLSFMAAFPCRYHRADVITTTNRFSSGGRSADSRLIRVYCALVSGTDNEGFKQQQLQI</sequence>
<keyword evidence="2" id="KW-1185">Reference proteome</keyword>
<organism evidence="1 2">
    <name type="scientific">Pleurodeles waltl</name>
    <name type="common">Iberian ribbed newt</name>
    <dbReference type="NCBI Taxonomy" id="8319"/>
    <lineage>
        <taxon>Eukaryota</taxon>
        <taxon>Metazoa</taxon>
        <taxon>Chordata</taxon>
        <taxon>Craniata</taxon>
        <taxon>Vertebrata</taxon>
        <taxon>Euteleostomi</taxon>
        <taxon>Amphibia</taxon>
        <taxon>Batrachia</taxon>
        <taxon>Caudata</taxon>
        <taxon>Salamandroidea</taxon>
        <taxon>Salamandridae</taxon>
        <taxon>Pleurodelinae</taxon>
        <taxon>Pleurodeles</taxon>
    </lineage>
</organism>
<dbReference type="EMBL" id="JANPWB010000001">
    <property type="protein sequence ID" value="KAJ1218415.1"/>
    <property type="molecule type" value="Genomic_DNA"/>
</dbReference>
<proteinExistence type="predicted"/>